<name>A0A8J3H5E9_9RHOB</name>
<keyword evidence="1" id="KW-1133">Transmembrane helix</keyword>
<evidence type="ECO:0000313" key="2">
    <source>
        <dbReference type="EMBL" id="GHG88999.1"/>
    </source>
</evidence>
<dbReference type="RefSeq" id="WP_028093311.1">
    <property type="nucleotide sequence ID" value="NZ_BNAP01000005.1"/>
</dbReference>
<keyword evidence="1" id="KW-0812">Transmembrane</keyword>
<dbReference type="InterPro" id="IPR018037">
    <property type="entry name" value="FixH_proteobacterial"/>
</dbReference>
<organism evidence="2 3">
    <name type="scientific">Pseudodonghicola xiamenensis</name>
    <dbReference type="NCBI Taxonomy" id="337702"/>
    <lineage>
        <taxon>Bacteria</taxon>
        <taxon>Pseudomonadati</taxon>
        <taxon>Pseudomonadota</taxon>
        <taxon>Alphaproteobacteria</taxon>
        <taxon>Rhodobacterales</taxon>
        <taxon>Paracoccaceae</taxon>
        <taxon>Pseudodonghicola</taxon>
    </lineage>
</organism>
<protein>
    <submittedName>
        <fullName evidence="2">RdxH</fullName>
    </submittedName>
</protein>
<comment type="caution">
    <text evidence="2">The sequence shown here is derived from an EMBL/GenBank/DDBJ whole genome shotgun (WGS) entry which is preliminary data.</text>
</comment>
<dbReference type="EMBL" id="BNAP01000005">
    <property type="protein sequence ID" value="GHG88999.1"/>
    <property type="molecule type" value="Genomic_DNA"/>
</dbReference>
<accession>A0A8J3H5E9</accession>
<dbReference type="AlphaFoldDB" id="A0A8J3H5E9"/>
<dbReference type="PIRSF" id="PIRSF011386">
    <property type="entry name" value="FixH"/>
    <property type="match status" value="1"/>
</dbReference>
<feature type="transmembrane region" description="Helical" evidence="1">
    <location>
        <begin position="12"/>
        <end position="31"/>
    </location>
</feature>
<evidence type="ECO:0000256" key="1">
    <source>
        <dbReference type="SAM" id="Phobius"/>
    </source>
</evidence>
<dbReference type="Pfam" id="PF05751">
    <property type="entry name" value="FixH"/>
    <property type="match status" value="1"/>
</dbReference>
<proteinExistence type="predicted"/>
<reference evidence="2" key="2">
    <citation type="submission" date="2020-09" db="EMBL/GenBank/DDBJ databases">
        <authorList>
            <person name="Sun Q."/>
            <person name="Zhou Y."/>
        </authorList>
    </citation>
    <scope>NUCLEOTIDE SEQUENCE</scope>
    <source>
        <strain evidence="2">CGMCC 1.7081</strain>
    </source>
</reference>
<reference evidence="2" key="1">
    <citation type="journal article" date="2014" name="Int. J. Syst. Evol. Microbiol.">
        <title>Complete genome sequence of Corynebacterium casei LMG S-19264T (=DSM 44701T), isolated from a smear-ripened cheese.</title>
        <authorList>
            <consortium name="US DOE Joint Genome Institute (JGI-PGF)"/>
            <person name="Walter F."/>
            <person name="Albersmeier A."/>
            <person name="Kalinowski J."/>
            <person name="Ruckert C."/>
        </authorList>
    </citation>
    <scope>NUCLEOTIDE SEQUENCE</scope>
    <source>
        <strain evidence="2">CGMCC 1.7081</strain>
    </source>
</reference>
<keyword evidence="1" id="KW-0472">Membrane</keyword>
<dbReference type="InterPro" id="IPR008620">
    <property type="entry name" value="FixH"/>
</dbReference>
<evidence type="ECO:0000313" key="3">
    <source>
        <dbReference type="Proteomes" id="UP000611500"/>
    </source>
</evidence>
<dbReference type="Proteomes" id="UP000611500">
    <property type="component" value="Unassembled WGS sequence"/>
</dbReference>
<sequence>MAEREFTGRHALMVFVGAFTVIIGVNIWMAYKAIRTFPGLEVKNSYVASQEFNTRRAAQEALGWTVNVRYAGGLVIMTVTDGAGAPVRAAEIAATIGRATERQDDFVPAFDFDGVAYVAPAELRPGKWDLRLKAQDRDGTEFVQRLVFHVNG</sequence>
<gene>
    <name evidence="2" type="primary">rdxH</name>
    <name evidence="2" type="ORF">GCM10010961_18470</name>
</gene>
<keyword evidence="3" id="KW-1185">Reference proteome</keyword>